<dbReference type="Proteomes" id="UP001623348">
    <property type="component" value="Unassembled WGS sequence"/>
</dbReference>
<protein>
    <submittedName>
        <fullName evidence="1">Uncharacterized protein</fullName>
    </submittedName>
</protein>
<comment type="caution">
    <text evidence="1">The sequence shown here is derived from an EMBL/GenBank/DDBJ whole genome shotgun (WGS) entry which is preliminary data.</text>
</comment>
<evidence type="ECO:0000313" key="2">
    <source>
        <dbReference type="Proteomes" id="UP001623348"/>
    </source>
</evidence>
<organism evidence="1 2">
    <name type="scientific">Grus japonensis</name>
    <name type="common">Japanese crane</name>
    <name type="synonym">Red-crowned crane</name>
    <dbReference type="NCBI Taxonomy" id="30415"/>
    <lineage>
        <taxon>Eukaryota</taxon>
        <taxon>Metazoa</taxon>
        <taxon>Chordata</taxon>
        <taxon>Craniata</taxon>
        <taxon>Vertebrata</taxon>
        <taxon>Euteleostomi</taxon>
        <taxon>Archelosauria</taxon>
        <taxon>Archosauria</taxon>
        <taxon>Dinosauria</taxon>
        <taxon>Saurischia</taxon>
        <taxon>Theropoda</taxon>
        <taxon>Coelurosauria</taxon>
        <taxon>Aves</taxon>
        <taxon>Neognathae</taxon>
        <taxon>Neoaves</taxon>
        <taxon>Gruiformes</taxon>
        <taxon>Gruidae</taxon>
        <taxon>Grus</taxon>
    </lineage>
</organism>
<dbReference type="EMBL" id="BAAFJT010000040">
    <property type="protein sequence ID" value="GAB0203405.1"/>
    <property type="molecule type" value="Genomic_DNA"/>
</dbReference>
<sequence>MSDDRTVPSGREVLFDFLEKHRALLSMPRVDWAQGNWHNLQSVVDRMGALHKDARLRAGKGKVIVCAVLGASLAAVVEARDRCCTAESLTIQSLQSLTWSLQGQVAELKEQLKAEKDRVKHLQTALKEQLLADTTCEEIPPRSEIGYPFNDLQAAKEKVEKLEPLSLRPLVKTEYIYDDEQDQSPQVTTKEVPYTAVELAKLKKEFG</sequence>
<accession>A0ABC9Y050</accession>
<evidence type="ECO:0000313" key="1">
    <source>
        <dbReference type="EMBL" id="GAB0203405.1"/>
    </source>
</evidence>
<name>A0ABC9Y050_GRUJA</name>
<dbReference type="AlphaFoldDB" id="A0ABC9Y050"/>
<gene>
    <name evidence="1" type="ORF">GRJ2_002806100</name>
</gene>
<reference evidence="1 2" key="1">
    <citation type="submission" date="2024-06" db="EMBL/GenBank/DDBJ databases">
        <title>The draft genome of Grus japonensis, version 3.</title>
        <authorList>
            <person name="Nabeshima K."/>
            <person name="Suzuki S."/>
            <person name="Onuma M."/>
        </authorList>
    </citation>
    <scope>NUCLEOTIDE SEQUENCE [LARGE SCALE GENOMIC DNA]</scope>
    <source>
        <strain evidence="1 2">451A</strain>
    </source>
</reference>
<keyword evidence="2" id="KW-1185">Reference proteome</keyword>
<proteinExistence type="predicted"/>